<dbReference type="KEGG" id="hor:Hore_22370"/>
<proteinExistence type="predicted"/>
<dbReference type="InterPro" id="IPR001845">
    <property type="entry name" value="HTH_ArsR_DNA-bd_dom"/>
</dbReference>
<accession>B8D0P6</accession>
<dbReference type="PANTHER" id="PTHR43132">
    <property type="entry name" value="ARSENICAL RESISTANCE OPERON REPRESSOR ARSR-RELATED"/>
    <property type="match status" value="1"/>
</dbReference>
<dbReference type="SUPFAM" id="SSF46785">
    <property type="entry name" value="Winged helix' DNA-binding domain"/>
    <property type="match status" value="1"/>
</dbReference>
<dbReference type="InterPro" id="IPR036388">
    <property type="entry name" value="WH-like_DNA-bd_sf"/>
</dbReference>
<keyword evidence="7" id="KW-1185">Reference proteome</keyword>
<dbReference type="PROSITE" id="PS00846">
    <property type="entry name" value="HTH_ARSR_1"/>
    <property type="match status" value="1"/>
</dbReference>
<dbReference type="InterPro" id="IPR018334">
    <property type="entry name" value="ArsR_HTH"/>
</dbReference>
<evidence type="ECO:0000256" key="4">
    <source>
        <dbReference type="ARBA" id="ARBA00043263"/>
    </source>
</evidence>
<keyword evidence="4" id="KW-0105">Cadmium resistance</keyword>
<evidence type="ECO:0000256" key="2">
    <source>
        <dbReference type="ARBA" id="ARBA00023125"/>
    </source>
</evidence>
<dbReference type="InterPro" id="IPR051011">
    <property type="entry name" value="Metal_resp_trans_reg"/>
</dbReference>
<keyword evidence="1" id="KW-0805">Transcription regulation</keyword>
<dbReference type="Pfam" id="PF01022">
    <property type="entry name" value="HTH_5"/>
    <property type="match status" value="1"/>
</dbReference>
<name>B8D0P6_HALOH</name>
<dbReference type="GO" id="GO:0003677">
    <property type="term" value="F:DNA binding"/>
    <property type="evidence" value="ECO:0007669"/>
    <property type="project" value="UniProtKB-KW"/>
</dbReference>
<dbReference type="GO" id="GO:0003700">
    <property type="term" value="F:DNA-binding transcription factor activity"/>
    <property type="evidence" value="ECO:0007669"/>
    <property type="project" value="InterPro"/>
</dbReference>
<dbReference type="CDD" id="cd00090">
    <property type="entry name" value="HTH_ARSR"/>
    <property type="match status" value="1"/>
</dbReference>
<evidence type="ECO:0000256" key="3">
    <source>
        <dbReference type="ARBA" id="ARBA00023163"/>
    </source>
</evidence>
<dbReference type="PANTHER" id="PTHR43132:SF6">
    <property type="entry name" value="HTH-TYPE TRANSCRIPTIONAL REPRESSOR CZRA"/>
    <property type="match status" value="1"/>
</dbReference>
<dbReference type="InterPro" id="IPR011991">
    <property type="entry name" value="ArsR-like_HTH"/>
</dbReference>
<keyword evidence="2" id="KW-0238">DNA-binding</keyword>
<evidence type="ECO:0000313" key="7">
    <source>
        <dbReference type="Proteomes" id="UP000000719"/>
    </source>
</evidence>
<dbReference type="AlphaFoldDB" id="B8D0P6"/>
<organism evidence="6 7">
    <name type="scientific">Halothermothrix orenii (strain H 168 / OCM 544 / DSM 9562)</name>
    <dbReference type="NCBI Taxonomy" id="373903"/>
    <lineage>
        <taxon>Bacteria</taxon>
        <taxon>Bacillati</taxon>
        <taxon>Bacillota</taxon>
        <taxon>Clostridia</taxon>
        <taxon>Halanaerobiales</taxon>
        <taxon>Halothermotrichaceae</taxon>
        <taxon>Halothermothrix</taxon>
    </lineage>
</organism>
<dbReference type="HOGENOM" id="CLU_097806_7_3_9"/>
<dbReference type="GO" id="GO:0046686">
    <property type="term" value="P:response to cadmium ion"/>
    <property type="evidence" value="ECO:0007669"/>
    <property type="project" value="UniProtKB-KW"/>
</dbReference>
<dbReference type="STRING" id="373903.Hore_22370"/>
<dbReference type="NCBIfam" id="NF033788">
    <property type="entry name" value="HTH_metalloreg"/>
    <property type="match status" value="1"/>
</dbReference>
<evidence type="ECO:0000313" key="6">
    <source>
        <dbReference type="EMBL" id="ACL70982.1"/>
    </source>
</evidence>
<dbReference type="PROSITE" id="PS50987">
    <property type="entry name" value="HTH_ARSR_2"/>
    <property type="match status" value="1"/>
</dbReference>
<evidence type="ECO:0000256" key="1">
    <source>
        <dbReference type="ARBA" id="ARBA00023015"/>
    </source>
</evidence>
<feature type="domain" description="HTH arsR-type" evidence="5">
    <location>
        <begin position="30"/>
        <end position="123"/>
    </location>
</feature>
<dbReference type="RefSeq" id="WP_015923951.1">
    <property type="nucleotide sequence ID" value="NC_011899.1"/>
</dbReference>
<sequence>MDKKEDFPCDVCEVFDPNTKIVKMLKDTQINDEIINRLAELFKTMSDPTRVKIIYALRERELCVCDISELLNMSPSAVSHQLRVLRNMNLVKYRKEGRSVFYSLDDDHVLTLFSQGLEHVLEE</sequence>
<evidence type="ECO:0000259" key="5">
    <source>
        <dbReference type="PROSITE" id="PS50987"/>
    </source>
</evidence>
<protein>
    <submittedName>
        <fullName evidence="6">Regulatory protein ArsR</fullName>
    </submittedName>
</protein>
<dbReference type="SMART" id="SM00418">
    <property type="entry name" value="HTH_ARSR"/>
    <property type="match status" value="1"/>
</dbReference>
<reference evidence="6 7" key="1">
    <citation type="journal article" date="2009" name="PLoS ONE">
        <title>Genome analysis of the anaerobic thermohalophilic bacterium Halothermothrix orenii.</title>
        <authorList>
            <person name="Mavromatis K."/>
            <person name="Ivanova N."/>
            <person name="Anderson I."/>
            <person name="Lykidis A."/>
            <person name="Hooper S.D."/>
            <person name="Sun H."/>
            <person name="Kunin V."/>
            <person name="Lapidus A."/>
            <person name="Hugenholtz P."/>
            <person name="Patel B."/>
            <person name="Kyrpides N.C."/>
        </authorList>
    </citation>
    <scope>NUCLEOTIDE SEQUENCE [LARGE SCALE GENOMIC DNA]</scope>
    <source>
        <strain evidence="7">H 168 / OCM 544 / DSM 9562</strain>
    </source>
</reference>
<dbReference type="InterPro" id="IPR036390">
    <property type="entry name" value="WH_DNA-bd_sf"/>
</dbReference>
<dbReference type="PRINTS" id="PR00778">
    <property type="entry name" value="HTHARSR"/>
</dbReference>
<dbReference type="eggNOG" id="COG0640">
    <property type="taxonomic scope" value="Bacteria"/>
</dbReference>
<dbReference type="EMBL" id="CP001098">
    <property type="protein sequence ID" value="ACL70982.1"/>
    <property type="molecule type" value="Genomic_DNA"/>
</dbReference>
<dbReference type="Gene3D" id="1.10.10.10">
    <property type="entry name" value="Winged helix-like DNA-binding domain superfamily/Winged helix DNA-binding domain"/>
    <property type="match status" value="1"/>
</dbReference>
<keyword evidence="3" id="KW-0804">Transcription</keyword>
<dbReference type="Proteomes" id="UP000000719">
    <property type="component" value="Chromosome"/>
</dbReference>
<gene>
    <name evidence="6" type="ordered locus">Hore_22370</name>
</gene>